<reference evidence="2" key="2">
    <citation type="journal article" date="2022" name="Microbiol. Resour. Announc.">
        <title>Whole-Genome Sequence of Entomortierella parvispora E1425, a Mucoromycotan Fungus Associated with Burkholderiaceae-Related Endosymbiotic Bacteria.</title>
        <authorList>
            <person name="Herlambang A."/>
            <person name="Guo Y."/>
            <person name="Takashima Y."/>
            <person name="Narisawa K."/>
            <person name="Ohta H."/>
            <person name="Nishizawa T."/>
        </authorList>
    </citation>
    <scope>NUCLEOTIDE SEQUENCE</scope>
    <source>
        <strain evidence="2">E1425</strain>
    </source>
</reference>
<dbReference type="EMBL" id="BQFW01000010">
    <property type="protein sequence ID" value="GJJ75022.1"/>
    <property type="molecule type" value="Genomic_DNA"/>
</dbReference>
<feature type="compositionally biased region" description="Low complexity" evidence="1">
    <location>
        <begin position="102"/>
        <end position="137"/>
    </location>
</feature>
<dbReference type="AlphaFoldDB" id="A0A9P3LYD7"/>
<accession>A0A9P3LYD7</accession>
<evidence type="ECO:0000313" key="2">
    <source>
        <dbReference type="EMBL" id="GJJ75022.1"/>
    </source>
</evidence>
<protein>
    <submittedName>
        <fullName evidence="2">Uncharacterized protein</fullName>
    </submittedName>
</protein>
<proteinExistence type="predicted"/>
<gene>
    <name evidence="2" type="ORF">EMPS_07380</name>
</gene>
<evidence type="ECO:0000313" key="3">
    <source>
        <dbReference type="Proteomes" id="UP000827284"/>
    </source>
</evidence>
<organism evidence="2 3">
    <name type="scientific">Entomortierella parvispora</name>
    <dbReference type="NCBI Taxonomy" id="205924"/>
    <lineage>
        <taxon>Eukaryota</taxon>
        <taxon>Fungi</taxon>
        <taxon>Fungi incertae sedis</taxon>
        <taxon>Mucoromycota</taxon>
        <taxon>Mortierellomycotina</taxon>
        <taxon>Mortierellomycetes</taxon>
        <taxon>Mortierellales</taxon>
        <taxon>Mortierellaceae</taxon>
        <taxon>Entomortierella</taxon>
    </lineage>
</organism>
<feature type="compositionally biased region" description="Polar residues" evidence="1">
    <location>
        <begin position="57"/>
        <end position="101"/>
    </location>
</feature>
<reference evidence="2" key="1">
    <citation type="submission" date="2021-11" db="EMBL/GenBank/DDBJ databases">
        <authorList>
            <person name="Herlambang A."/>
            <person name="Guo Y."/>
            <person name="Takashima Y."/>
            <person name="Nishizawa T."/>
        </authorList>
    </citation>
    <scope>NUCLEOTIDE SEQUENCE</scope>
    <source>
        <strain evidence="2">E1425</strain>
    </source>
</reference>
<name>A0A9P3LYD7_9FUNG</name>
<dbReference type="Proteomes" id="UP000827284">
    <property type="component" value="Unassembled WGS sequence"/>
</dbReference>
<sequence length="146" mass="14972">MNNNAHPAGSSGADGSLTETLKGYINVAMAKGQEALEQAKVLGHKAQEQLNEAVAQAHTQASTHANDASGNTHAQSSQYNSGSTYPGQQTQSTANNAFSDLNQFNNNANNAAQNATNQASNAAKQASDAAHNAAANAGYKSSQRGL</sequence>
<evidence type="ECO:0000256" key="1">
    <source>
        <dbReference type="SAM" id="MobiDB-lite"/>
    </source>
</evidence>
<feature type="region of interest" description="Disordered" evidence="1">
    <location>
        <begin position="51"/>
        <end position="146"/>
    </location>
</feature>
<comment type="caution">
    <text evidence="2">The sequence shown here is derived from an EMBL/GenBank/DDBJ whole genome shotgun (WGS) entry which is preliminary data.</text>
</comment>
<dbReference type="OrthoDB" id="2406149at2759"/>
<keyword evidence="3" id="KW-1185">Reference proteome</keyword>